<dbReference type="InterPro" id="IPR042150">
    <property type="entry name" value="MmRce1-like"/>
</dbReference>
<sequence length="314" mass="33782">MKTQPPSGSRGRAGARISNLSPWLSLLCMVIYISVVEASPNHRRSRVSYRMKLPRHYSELRTSTRFLLITFLITWPAWWLNAVLTSAGIIDYSSPIGTAIHTAGVFGPTIAGLSLIPGGFTLKRGLAFTFGGLRRSLPWTSAFLVVPLVLLTAASDGLAEGFSPISAMGVFLAALMVSGGNEELGWRAVLEPELERRIPFFAACLATGAIWGLWHLPLWFTQGAGRETTPFLAFVALAVLLSFWLSALYRAGGCAFSCCLLHALANTLIGVLSLSNISLVIAAALALTGLSLAAFRRRLPIEEVCGGKPEWPAP</sequence>
<proteinExistence type="predicted"/>
<dbReference type="GO" id="GO:0008237">
    <property type="term" value="F:metallopeptidase activity"/>
    <property type="evidence" value="ECO:0007669"/>
    <property type="project" value="UniProtKB-KW"/>
</dbReference>
<feature type="transmembrane region" description="Helical" evidence="1">
    <location>
        <begin position="60"/>
        <end position="78"/>
    </location>
</feature>
<feature type="transmembrane region" description="Helical" evidence="1">
    <location>
        <begin position="228"/>
        <end position="247"/>
    </location>
</feature>
<dbReference type="AlphaFoldDB" id="A0A3E4QZ47"/>
<feature type="transmembrane region" description="Helical" evidence="1">
    <location>
        <begin position="137"/>
        <end position="155"/>
    </location>
</feature>
<reference evidence="3 4" key="1">
    <citation type="submission" date="2018-08" db="EMBL/GenBank/DDBJ databases">
        <title>A genome reference for cultivated species of the human gut microbiota.</title>
        <authorList>
            <person name="Zou Y."/>
            <person name="Xue W."/>
            <person name="Luo G."/>
        </authorList>
    </citation>
    <scope>NUCLEOTIDE SEQUENCE [LARGE SCALE GENOMIC DNA]</scope>
    <source>
        <strain evidence="3 4">TF08-14</strain>
    </source>
</reference>
<feature type="transmembrane region" description="Helical" evidence="1">
    <location>
        <begin position="20"/>
        <end position="39"/>
    </location>
</feature>
<feature type="transmembrane region" description="Helical" evidence="1">
    <location>
        <begin position="98"/>
        <end position="116"/>
    </location>
</feature>
<dbReference type="Proteomes" id="UP000260943">
    <property type="component" value="Unassembled WGS sequence"/>
</dbReference>
<evidence type="ECO:0000313" key="3">
    <source>
        <dbReference type="EMBL" id="RGL12188.1"/>
    </source>
</evidence>
<evidence type="ECO:0000313" key="4">
    <source>
        <dbReference type="Proteomes" id="UP000260943"/>
    </source>
</evidence>
<gene>
    <name evidence="3" type="ORF">DXC81_00540</name>
</gene>
<keyword evidence="1" id="KW-0812">Transmembrane</keyword>
<dbReference type="InterPro" id="IPR003675">
    <property type="entry name" value="Rce1/LyrA-like_dom"/>
</dbReference>
<organism evidence="3 4">
    <name type="scientific">Collinsella tanakaei</name>
    <dbReference type="NCBI Taxonomy" id="626935"/>
    <lineage>
        <taxon>Bacteria</taxon>
        <taxon>Bacillati</taxon>
        <taxon>Actinomycetota</taxon>
        <taxon>Coriobacteriia</taxon>
        <taxon>Coriobacteriales</taxon>
        <taxon>Coriobacteriaceae</taxon>
        <taxon>Collinsella</taxon>
    </lineage>
</organism>
<dbReference type="Pfam" id="PF02517">
    <property type="entry name" value="Rce1-like"/>
    <property type="match status" value="1"/>
</dbReference>
<evidence type="ECO:0000256" key="1">
    <source>
        <dbReference type="SAM" id="Phobius"/>
    </source>
</evidence>
<dbReference type="PANTHER" id="PTHR35797">
    <property type="entry name" value="PROTEASE-RELATED"/>
    <property type="match status" value="1"/>
</dbReference>
<keyword evidence="3" id="KW-0482">Metalloprotease</keyword>
<dbReference type="GO" id="GO:0004175">
    <property type="term" value="F:endopeptidase activity"/>
    <property type="evidence" value="ECO:0007669"/>
    <property type="project" value="UniProtKB-ARBA"/>
</dbReference>
<keyword evidence="1" id="KW-1133">Transmembrane helix</keyword>
<feature type="transmembrane region" description="Helical" evidence="1">
    <location>
        <begin position="277"/>
        <end position="295"/>
    </location>
</feature>
<keyword evidence="3" id="KW-0378">Hydrolase</keyword>
<dbReference type="PANTHER" id="PTHR35797:SF1">
    <property type="entry name" value="PROTEASE"/>
    <property type="match status" value="1"/>
</dbReference>
<accession>A0A3E4QZ47</accession>
<keyword evidence="1" id="KW-0472">Membrane</keyword>
<evidence type="ECO:0000259" key="2">
    <source>
        <dbReference type="Pfam" id="PF02517"/>
    </source>
</evidence>
<keyword evidence="3" id="KW-0645">Protease</keyword>
<dbReference type="GO" id="GO:0006508">
    <property type="term" value="P:proteolysis"/>
    <property type="evidence" value="ECO:0007669"/>
    <property type="project" value="UniProtKB-KW"/>
</dbReference>
<protein>
    <submittedName>
        <fullName evidence="3">CPBP family intramembrane metalloprotease</fullName>
    </submittedName>
</protein>
<dbReference type="EMBL" id="QSRJ01000001">
    <property type="protein sequence ID" value="RGL12188.1"/>
    <property type="molecule type" value="Genomic_DNA"/>
</dbReference>
<feature type="domain" description="CAAX prenyl protease 2/Lysostaphin resistance protein A-like" evidence="2">
    <location>
        <begin position="167"/>
        <end position="267"/>
    </location>
</feature>
<feature type="transmembrane region" description="Helical" evidence="1">
    <location>
        <begin position="161"/>
        <end position="177"/>
    </location>
</feature>
<feature type="transmembrane region" description="Helical" evidence="1">
    <location>
        <begin position="198"/>
        <end position="216"/>
    </location>
</feature>
<comment type="caution">
    <text evidence="3">The sequence shown here is derived from an EMBL/GenBank/DDBJ whole genome shotgun (WGS) entry which is preliminary data.</text>
</comment>
<name>A0A3E4QZ47_9ACTN</name>
<dbReference type="GO" id="GO:0080120">
    <property type="term" value="P:CAAX-box protein maturation"/>
    <property type="evidence" value="ECO:0007669"/>
    <property type="project" value="UniProtKB-ARBA"/>
</dbReference>